<name>A0A830FI87_HALAR</name>
<dbReference type="AlphaFoldDB" id="A0A830FI87"/>
<evidence type="ECO:0000313" key="1">
    <source>
        <dbReference type="EMBL" id="GGM49263.1"/>
    </source>
</evidence>
<sequence>MSDDRLFMIVEGIGPADIEQDEPAALANDIFGLICEEYDKEEIEGVIPVVNLDAHEELTDRC</sequence>
<dbReference type="EMBL" id="BMON01000004">
    <property type="protein sequence ID" value="GGM49263.1"/>
    <property type="molecule type" value="Genomic_DNA"/>
</dbReference>
<comment type="caution">
    <text evidence="1">The sequence shown here is derived from an EMBL/GenBank/DDBJ whole genome shotgun (WGS) entry which is preliminary data.</text>
</comment>
<protein>
    <submittedName>
        <fullName evidence="1">Uncharacterized protein</fullName>
    </submittedName>
</protein>
<dbReference type="RefSeq" id="WP_188853641.1">
    <property type="nucleotide sequence ID" value="NZ_BMON01000004.1"/>
</dbReference>
<reference evidence="1" key="1">
    <citation type="journal article" date="2014" name="Int. J. Syst. Evol. Microbiol.">
        <title>Complete genome sequence of Corynebacterium casei LMG S-19264T (=DSM 44701T), isolated from a smear-ripened cheese.</title>
        <authorList>
            <consortium name="US DOE Joint Genome Institute (JGI-PGF)"/>
            <person name="Walter F."/>
            <person name="Albersmeier A."/>
            <person name="Kalinowski J."/>
            <person name="Ruckert C."/>
        </authorList>
    </citation>
    <scope>NUCLEOTIDE SEQUENCE</scope>
    <source>
        <strain evidence="1">JCM 15759</strain>
    </source>
</reference>
<dbReference type="OrthoDB" id="218437at2157"/>
<proteinExistence type="predicted"/>
<accession>A0A830FI87</accession>
<dbReference type="Proteomes" id="UP000656367">
    <property type="component" value="Unassembled WGS sequence"/>
</dbReference>
<reference evidence="1" key="2">
    <citation type="submission" date="2020-09" db="EMBL/GenBank/DDBJ databases">
        <authorList>
            <person name="Sun Q."/>
            <person name="Ohkuma M."/>
        </authorList>
    </citation>
    <scope>NUCLEOTIDE SEQUENCE</scope>
    <source>
        <strain evidence="1">JCM 15759</strain>
    </source>
</reference>
<gene>
    <name evidence="1" type="ORF">GCM10009006_33200</name>
</gene>
<evidence type="ECO:0000313" key="2">
    <source>
        <dbReference type="Proteomes" id="UP000656367"/>
    </source>
</evidence>
<organism evidence="1 2">
    <name type="scientific">Haloarcula argentinensis</name>
    <dbReference type="NCBI Taxonomy" id="43776"/>
    <lineage>
        <taxon>Archaea</taxon>
        <taxon>Methanobacteriati</taxon>
        <taxon>Methanobacteriota</taxon>
        <taxon>Stenosarchaea group</taxon>
        <taxon>Halobacteria</taxon>
        <taxon>Halobacteriales</taxon>
        <taxon>Haloarculaceae</taxon>
        <taxon>Haloarcula</taxon>
    </lineage>
</organism>